<dbReference type="PANTHER" id="PTHR42800:SF1">
    <property type="entry name" value="EXOINULINASE INUD (AFU_ORTHOLOGUE AFUA_5G00480)"/>
    <property type="match status" value="1"/>
</dbReference>
<feature type="compositionally biased region" description="Polar residues" evidence="5">
    <location>
        <begin position="93"/>
        <end position="111"/>
    </location>
</feature>
<feature type="chain" id="PRO_5030972866" evidence="6">
    <location>
        <begin position="40"/>
        <end position="1203"/>
    </location>
</feature>
<dbReference type="GO" id="GO:0005987">
    <property type="term" value="P:sucrose catabolic process"/>
    <property type="evidence" value="ECO:0007669"/>
    <property type="project" value="TreeGrafter"/>
</dbReference>
<dbReference type="InterPro" id="IPR023296">
    <property type="entry name" value="Glyco_hydro_beta-prop_sf"/>
</dbReference>
<dbReference type="SMART" id="SM00640">
    <property type="entry name" value="Glyco_32"/>
    <property type="match status" value="1"/>
</dbReference>
<evidence type="ECO:0000313" key="9">
    <source>
        <dbReference type="Proteomes" id="UP000532121"/>
    </source>
</evidence>
<feature type="domain" description="BIG2" evidence="7">
    <location>
        <begin position="951"/>
        <end position="1030"/>
    </location>
</feature>
<dbReference type="InterPro" id="IPR010496">
    <property type="entry name" value="AL/BT2_dom"/>
</dbReference>
<dbReference type="Pfam" id="PF00251">
    <property type="entry name" value="Glyco_hydro_32N"/>
    <property type="match status" value="1"/>
</dbReference>
<gene>
    <name evidence="8" type="ORF">HHO37_03235</name>
</gene>
<dbReference type="InterPro" id="IPR008964">
    <property type="entry name" value="Invasin/intimin_cell_adhesion"/>
</dbReference>
<sequence length="1203" mass="133628">MKNETVCKNWFMHKNGKKWVFGCLVFCAFSLSTAVSVSADEVSPAPVAPITTEVSTGDVNQALPQAQDAPATEANQDKAAAPNDVTPKEEPTPQATSSADNEVVSSEQGDTVANNNGTVADNNNVVANQVEENSAAPKDSFKAKMEPVSQSTPADSGDKIEAGAQPASAVKKEENNSVTNLKDVTHDTNGIWEVGEDGIYSNAVGKGDSFFYSQSSGKNFVYATDVTFNQNNGAAALIFRANNDSDNKNMYAVNVDIGGHKAKFWRWVDNKDIQLIDERDVVPTADNRYTLKVVAVNNWISYYVNDVLMASTGDYVLQKADKGQNTVIPEGYFGLLNWNGDVVFQNTKFALLDDASLPLIDNIAVTSDKGSVEKQGQFFSEEPLHIQYVSNAASQVGLAITKHNPAATITVEDAAGHTYTDLSQLPVNVGVNYFTVKSTITDPFGRTVTLTYRINIHRRQNDDVYYNELYRDQYHYSVKDGWANDPNGMVYYKGVYHLFYQFYDNTKWGPMHWAHATSTDLIHWKEEPIAFYPDSNGYMFSGCVVIDEHNSSGLFKTDKGGLVAIITANGNGQRMKLAYSEDEGKTWQKYDKIVADWSNDPLQSQDFRDPKVFRWNNQWFMVLAGGPLRIYSSSNLKDWKVESTYPDLHTECPDMYPIVANDGVLKWVLSRGGRFYKVGDFKQVDGKWTFVPDAAYKDKDQVMNFGKDSYAAMTYYIQDFGTETHPTIPKLTEINWMNTWEDYCNLVADKVSQDFNGTFNLNLELGLVKENGQYVLTQTPVKAYENLRQADTALHFKDVTVDANNTLLKDFKGDSYEIVSHFRPDANTTKVGFNLRVGNGQATKVIYDLQTETLSIDRSQSGIILSNAFAKVNSQHVTKNADGSIDLHLYVDRASVEIFAKANTVTGANQIFPSPEAVGASVIVEGGKAQADISVYQMQTTWTDRKEVTKPVAMNTSTATDIALEVGQSQDLQVYLAPASVNQDVEWTVSDPSLVNTSQTGNVFHVTAVKKGSLTITATSKENPSLSKTFTIGITLNNFNTNLNGLKSVAGKWYIDDQTLYDSNTSSNDYYMATQKPGFKEYDYDIDFNYQRGLVNLFVASENVEPNQAYSLQFGDSETVRLYHFAGDTIAEAKMGKRINDGQYHHVKVTKTENSIIVFVDGQEVMNHSFDKVEPYFNDAYVGLGLWDGAVEFQNFLVTEPQG</sequence>
<dbReference type="InterPro" id="IPR001362">
    <property type="entry name" value="Glyco_hydro_32"/>
</dbReference>
<evidence type="ECO:0000256" key="4">
    <source>
        <dbReference type="ARBA" id="ARBA00023295"/>
    </source>
</evidence>
<evidence type="ECO:0000256" key="5">
    <source>
        <dbReference type="SAM" id="MobiDB-lite"/>
    </source>
</evidence>
<dbReference type="InterPro" id="IPR013320">
    <property type="entry name" value="ConA-like_dom_sf"/>
</dbReference>
<dbReference type="Gene3D" id="2.60.40.1080">
    <property type="match status" value="1"/>
</dbReference>
<evidence type="ECO:0000256" key="3">
    <source>
        <dbReference type="ARBA" id="ARBA00022801"/>
    </source>
</evidence>
<keyword evidence="3" id="KW-0378">Hydrolase</keyword>
<dbReference type="InterPro" id="IPR013189">
    <property type="entry name" value="Glyco_hydro_32_C"/>
</dbReference>
<feature type="compositionally biased region" description="Low complexity" evidence="5">
    <location>
        <begin position="112"/>
        <end position="136"/>
    </location>
</feature>
<name>A0A7X9LCI5_STRRT</name>
<dbReference type="SMART" id="SM00635">
    <property type="entry name" value="BID_2"/>
    <property type="match status" value="1"/>
</dbReference>
<dbReference type="SUPFAM" id="SSF49373">
    <property type="entry name" value="Invasin/intimin cell-adhesion fragments"/>
    <property type="match status" value="1"/>
</dbReference>
<keyword evidence="4" id="KW-0326">Glycosidase</keyword>
<dbReference type="Gene3D" id="2.60.120.560">
    <property type="entry name" value="Exo-inulinase, domain 1"/>
    <property type="match status" value="3"/>
</dbReference>
<evidence type="ECO:0000256" key="2">
    <source>
        <dbReference type="ARBA" id="ARBA00022729"/>
    </source>
</evidence>
<dbReference type="GO" id="GO:0004575">
    <property type="term" value="F:sucrose alpha-glucosidase activity"/>
    <property type="evidence" value="ECO:0007669"/>
    <property type="project" value="TreeGrafter"/>
</dbReference>
<dbReference type="SUPFAM" id="SSF49899">
    <property type="entry name" value="Concanavalin A-like lectins/glucanases"/>
    <property type="match status" value="2"/>
</dbReference>
<organism evidence="8 9">
    <name type="scientific">Streptococcus ratti</name>
    <dbReference type="NCBI Taxonomy" id="1341"/>
    <lineage>
        <taxon>Bacteria</taxon>
        <taxon>Bacillati</taxon>
        <taxon>Bacillota</taxon>
        <taxon>Bacilli</taxon>
        <taxon>Lactobacillales</taxon>
        <taxon>Streptococcaceae</taxon>
        <taxon>Streptococcus</taxon>
    </lineage>
</organism>
<dbReference type="Gene3D" id="2.115.10.20">
    <property type="entry name" value="Glycosyl hydrolase domain, family 43"/>
    <property type="match status" value="1"/>
</dbReference>
<dbReference type="InterPro" id="IPR025883">
    <property type="entry name" value="Cadherin-like_domain"/>
</dbReference>
<dbReference type="CDD" id="cd18622">
    <property type="entry name" value="GH32_Inu-like"/>
    <property type="match status" value="1"/>
</dbReference>
<dbReference type="SUPFAM" id="SSF75005">
    <property type="entry name" value="Arabinanase/levansucrase/invertase"/>
    <property type="match status" value="1"/>
</dbReference>
<dbReference type="Proteomes" id="UP000532121">
    <property type="component" value="Unassembled WGS sequence"/>
</dbReference>
<keyword evidence="2 6" id="KW-0732">Signal</keyword>
<dbReference type="Pfam" id="PF02368">
    <property type="entry name" value="Big_2"/>
    <property type="match status" value="1"/>
</dbReference>
<dbReference type="AlphaFoldDB" id="A0A7X9LCI5"/>
<feature type="region of interest" description="Disordered" evidence="5">
    <location>
        <begin position="67"/>
        <end position="176"/>
    </location>
</feature>
<dbReference type="PROSITE" id="PS00609">
    <property type="entry name" value="GLYCOSYL_HYDROL_F32"/>
    <property type="match status" value="1"/>
</dbReference>
<evidence type="ECO:0000313" key="8">
    <source>
        <dbReference type="EMBL" id="NMD48711.1"/>
    </source>
</evidence>
<dbReference type="InterPro" id="IPR022263">
    <property type="entry name" value="KxYKxGKxW"/>
</dbReference>
<dbReference type="InterPro" id="IPR003343">
    <property type="entry name" value="Big_2"/>
</dbReference>
<dbReference type="Pfam" id="PF12733">
    <property type="entry name" value="Cadherin-like"/>
    <property type="match status" value="1"/>
</dbReference>
<dbReference type="Pfam" id="PF08244">
    <property type="entry name" value="Glyco_hydro_32C"/>
    <property type="match status" value="1"/>
</dbReference>
<comment type="caution">
    <text evidence="8">The sequence shown here is derived from an EMBL/GenBank/DDBJ whole genome shotgun (WGS) entry which is preliminary data.</text>
</comment>
<dbReference type="PANTHER" id="PTHR42800">
    <property type="entry name" value="EXOINULINASE INUD (AFU_ORTHOLOGUE AFUA_5G00480)"/>
    <property type="match status" value="1"/>
</dbReference>
<protein>
    <submittedName>
        <fullName evidence="8">KxYKxGKxW signal peptide domain-containing protein</fullName>
    </submittedName>
</protein>
<dbReference type="NCBIfam" id="TIGR03715">
    <property type="entry name" value="KxYKxGKxW"/>
    <property type="match status" value="1"/>
</dbReference>
<dbReference type="InterPro" id="IPR013148">
    <property type="entry name" value="Glyco_hydro_32_N"/>
</dbReference>
<evidence type="ECO:0000256" key="6">
    <source>
        <dbReference type="SAM" id="SignalP"/>
    </source>
</evidence>
<reference evidence="8 9" key="1">
    <citation type="submission" date="2020-04" db="EMBL/GenBank/DDBJ databases">
        <title>MicrobeNet Type strains.</title>
        <authorList>
            <person name="Nicholson A.C."/>
        </authorList>
    </citation>
    <scope>NUCLEOTIDE SEQUENCE [LARGE SCALE GENOMIC DNA]</scope>
    <source>
        <strain evidence="8 9">DSM 22768</strain>
    </source>
</reference>
<accession>A0A7X9LCI5</accession>
<proteinExistence type="inferred from homology"/>
<feature type="signal peptide" evidence="6">
    <location>
        <begin position="1"/>
        <end position="39"/>
    </location>
</feature>
<evidence type="ECO:0000256" key="1">
    <source>
        <dbReference type="ARBA" id="ARBA00009902"/>
    </source>
</evidence>
<dbReference type="Pfam" id="PF06439">
    <property type="entry name" value="3keto-disac_hyd"/>
    <property type="match status" value="1"/>
</dbReference>
<dbReference type="GO" id="GO:0005737">
    <property type="term" value="C:cytoplasm"/>
    <property type="evidence" value="ECO:0007669"/>
    <property type="project" value="TreeGrafter"/>
</dbReference>
<dbReference type="InterPro" id="IPR018053">
    <property type="entry name" value="Glyco_hydro_32_AS"/>
</dbReference>
<comment type="similarity">
    <text evidence="1">Belongs to the glycosyl hydrolase 32 family.</text>
</comment>
<dbReference type="EMBL" id="JABASA010000005">
    <property type="protein sequence ID" value="NMD48711.1"/>
    <property type="molecule type" value="Genomic_DNA"/>
</dbReference>
<evidence type="ECO:0000259" key="7">
    <source>
        <dbReference type="SMART" id="SM00635"/>
    </source>
</evidence>